<proteinExistence type="predicted"/>
<keyword evidence="2" id="KW-0812">Transmembrane</keyword>
<gene>
    <name evidence="3" type="ORF">FNA46_00830</name>
</gene>
<keyword evidence="2" id="KW-1133">Transmembrane helix</keyword>
<feature type="region of interest" description="Disordered" evidence="1">
    <location>
        <begin position="87"/>
        <end position="133"/>
    </location>
</feature>
<name>A0A549TIB8_9HYPH</name>
<evidence type="ECO:0000313" key="4">
    <source>
        <dbReference type="Proteomes" id="UP000316801"/>
    </source>
</evidence>
<accession>A0A549TIB8</accession>
<dbReference type="RefSeq" id="WP_142880437.1">
    <property type="nucleotide sequence ID" value="NZ_VJMG01000003.1"/>
</dbReference>
<evidence type="ECO:0000256" key="2">
    <source>
        <dbReference type="SAM" id="Phobius"/>
    </source>
</evidence>
<keyword evidence="3" id="KW-0966">Cell projection</keyword>
<reference evidence="3 4" key="1">
    <citation type="submission" date="2019-07" db="EMBL/GenBank/DDBJ databases">
        <title>Ln-dependent methylotrophs.</title>
        <authorList>
            <person name="Tani A."/>
        </authorList>
    </citation>
    <scope>NUCLEOTIDE SEQUENCE [LARGE SCALE GENOMIC DNA]</scope>
    <source>
        <strain evidence="3 4">SM12</strain>
    </source>
</reference>
<evidence type="ECO:0000256" key="1">
    <source>
        <dbReference type="SAM" id="MobiDB-lite"/>
    </source>
</evidence>
<keyword evidence="3" id="KW-0969">Cilium</keyword>
<dbReference type="AlphaFoldDB" id="A0A549TIB8"/>
<keyword evidence="4" id="KW-1185">Reference proteome</keyword>
<evidence type="ECO:0000313" key="3">
    <source>
        <dbReference type="EMBL" id="TRL42990.1"/>
    </source>
</evidence>
<dbReference type="EMBL" id="VJMG01000003">
    <property type="protein sequence ID" value="TRL42990.1"/>
    <property type="molecule type" value="Genomic_DNA"/>
</dbReference>
<organism evidence="3 4">
    <name type="scientific">Rhizobium straminoryzae</name>
    <dbReference type="NCBI Taxonomy" id="1387186"/>
    <lineage>
        <taxon>Bacteria</taxon>
        <taxon>Pseudomonadati</taxon>
        <taxon>Pseudomonadota</taxon>
        <taxon>Alphaproteobacteria</taxon>
        <taxon>Hyphomicrobiales</taxon>
        <taxon>Rhizobiaceae</taxon>
        <taxon>Rhizobium/Agrobacterium group</taxon>
        <taxon>Rhizobium</taxon>
    </lineage>
</organism>
<feature type="transmembrane region" description="Helical" evidence="2">
    <location>
        <begin position="30"/>
        <end position="51"/>
    </location>
</feature>
<comment type="caution">
    <text evidence="3">The sequence shown here is derived from an EMBL/GenBank/DDBJ whole genome shotgun (WGS) entry which is preliminary data.</text>
</comment>
<protein>
    <submittedName>
        <fullName evidence="3">Flagellar protein</fullName>
    </submittedName>
</protein>
<dbReference type="Proteomes" id="UP000316801">
    <property type="component" value="Unassembled WGS sequence"/>
</dbReference>
<feature type="compositionally biased region" description="Low complexity" evidence="1">
    <location>
        <begin position="91"/>
        <end position="113"/>
    </location>
</feature>
<keyword evidence="2" id="KW-0472">Membrane</keyword>
<feature type="region of interest" description="Disordered" evidence="1">
    <location>
        <begin position="1"/>
        <end position="26"/>
    </location>
</feature>
<sequence>MHDLDDDDVPSHPRAGGGSAPGSSGRGDRLLAGAGILLAVASAAFPWYVFFNQDKFGIRVSPIGWTRDLPEGPPRPVFSVSPLAMVDNDSTTTPPDTPLDPIDTLTTATTAAPGRPGDKQDEEGRDQPFPGGNSFKLMHVANGRALIQDKGGLYIVRVGSVLPDDSRLASIEKRDGRWVIITSKGTLYDETTGAAR</sequence>
<keyword evidence="3" id="KW-0282">Flagellum</keyword>